<gene>
    <name evidence="2" type="primary">LOC100838879</name>
    <name evidence="1" type="ORF">BRADI_1g39282v3</name>
</gene>
<dbReference type="Proteomes" id="UP000008810">
    <property type="component" value="Chromosome 1"/>
</dbReference>
<dbReference type="RefSeq" id="XP_003563819.1">
    <property type="nucleotide sequence ID" value="XM_003563771.4"/>
</dbReference>
<keyword evidence="3" id="KW-1185">Reference proteome</keyword>
<dbReference type="KEGG" id="bdi:100838879"/>
<dbReference type="Gramene" id="KQK18222">
    <property type="protein sequence ID" value="KQK18222"/>
    <property type="gene ID" value="BRADI_1g39282v3"/>
</dbReference>
<dbReference type="GeneID" id="100838879"/>
<dbReference type="EnsemblPlants" id="KQK18222">
    <property type="protein sequence ID" value="KQK18222"/>
    <property type="gene ID" value="BRADI_1g39282v3"/>
</dbReference>
<evidence type="ECO:0000313" key="3">
    <source>
        <dbReference type="Proteomes" id="UP000008810"/>
    </source>
</evidence>
<dbReference type="GO" id="GO:0010020">
    <property type="term" value="P:chloroplast fission"/>
    <property type="evidence" value="ECO:0007669"/>
    <property type="project" value="InterPro"/>
</dbReference>
<name>A0A0Q3NLB6_BRADI</name>
<evidence type="ECO:0000313" key="2">
    <source>
        <dbReference type="EnsemblPlants" id="KQK18222"/>
    </source>
</evidence>
<dbReference type="ExpressionAtlas" id="A0A0Q3NLB6">
    <property type="expression patterns" value="baseline and differential"/>
</dbReference>
<dbReference type="PROSITE" id="PS51257">
    <property type="entry name" value="PROKAR_LIPOPROTEIN"/>
    <property type="match status" value="1"/>
</dbReference>
<dbReference type="STRING" id="15368.A0A0Q3NLB6"/>
<dbReference type="InterPro" id="IPR038939">
    <property type="entry name" value="PDV1/PDV2"/>
</dbReference>
<dbReference type="OrthoDB" id="1613918at2759"/>
<dbReference type="AlphaFoldDB" id="A0A0Q3NLB6"/>
<reference evidence="2" key="3">
    <citation type="submission" date="2018-08" db="UniProtKB">
        <authorList>
            <consortium name="EnsemblPlants"/>
        </authorList>
    </citation>
    <scope>IDENTIFICATION</scope>
    <source>
        <strain evidence="2">cv. Bd21</strain>
    </source>
</reference>
<accession>A0A0Q3NLB6</accession>
<reference evidence="1" key="2">
    <citation type="submission" date="2017-06" db="EMBL/GenBank/DDBJ databases">
        <title>WGS assembly of Brachypodium distachyon.</title>
        <authorList>
            <consortium name="The International Brachypodium Initiative"/>
            <person name="Lucas S."/>
            <person name="Harmon-Smith M."/>
            <person name="Lail K."/>
            <person name="Tice H."/>
            <person name="Grimwood J."/>
            <person name="Bruce D."/>
            <person name="Barry K."/>
            <person name="Shu S."/>
            <person name="Lindquist E."/>
            <person name="Wang M."/>
            <person name="Pitluck S."/>
            <person name="Vogel J.P."/>
            <person name="Garvin D.F."/>
            <person name="Mockler T.C."/>
            <person name="Schmutz J."/>
            <person name="Rokhsar D."/>
            <person name="Bevan M.W."/>
        </authorList>
    </citation>
    <scope>NUCLEOTIDE SEQUENCE</scope>
    <source>
        <strain evidence="1">Bd21</strain>
    </source>
</reference>
<dbReference type="PANTHER" id="PTHR33600:SF1">
    <property type="entry name" value="OS06G0506000 PROTEIN"/>
    <property type="match status" value="1"/>
</dbReference>
<dbReference type="EMBL" id="CM000880">
    <property type="protein sequence ID" value="KQK18222.1"/>
    <property type="molecule type" value="Genomic_DNA"/>
</dbReference>
<reference evidence="1 2" key="1">
    <citation type="journal article" date="2010" name="Nature">
        <title>Genome sequencing and analysis of the model grass Brachypodium distachyon.</title>
        <authorList>
            <consortium name="International Brachypodium Initiative"/>
        </authorList>
    </citation>
    <scope>NUCLEOTIDE SEQUENCE [LARGE SCALE GENOMIC DNA]</scope>
    <source>
        <strain evidence="1">Bd21</strain>
        <strain evidence="2">cv. Bd21</strain>
    </source>
</reference>
<dbReference type="PANTHER" id="PTHR33600">
    <property type="entry name" value="PLASTID DIVISION PROTEIN PDV2"/>
    <property type="match status" value="1"/>
</dbReference>
<sequence>MRWEAAETEALQERIWDLHDKLSHAILSLSACVRLPGCHCRAPNGHVVVKGRPPQGGENCDLAATMADARVLHAIRVAVVDLEGHLHFLNDIQLQQRAERDAAIARVQQSRILLAARLVDHRGKRHGVIEEALGFVDDVLEKSEFVSPEDVYGVHSPGEDEKDPGVHGSNMMVRVVSCSFSLAKNVLRLQKIGGTLGNATVFAVSTLAFLQLHQFAFGKQTPVVQFTRTDNHFRSGESRKNSKEKHLEVLLARG</sequence>
<evidence type="ECO:0000313" key="1">
    <source>
        <dbReference type="EMBL" id="KQK18222.1"/>
    </source>
</evidence>
<proteinExistence type="predicted"/>
<protein>
    <submittedName>
        <fullName evidence="1 2">Uncharacterized protein</fullName>
    </submittedName>
</protein>
<organism evidence="1">
    <name type="scientific">Brachypodium distachyon</name>
    <name type="common">Purple false brome</name>
    <name type="synonym">Trachynia distachya</name>
    <dbReference type="NCBI Taxonomy" id="15368"/>
    <lineage>
        <taxon>Eukaryota</taxon>
        <taxon>Viridiplantae</taxon>
        <taxon>Streptophyta</taxon>
        <taxon>Embryophyta</taxon>
        <taxon>Tracheophyta</taxon>
        <taxon>Spermatophyta</taxon>
        <taxon>Magnoliopsida</taxon>
        <taxon>Liliopsida</taxon>
        <taxon>Poales</taxon>
        <taxon>Poaceae</taxon>
        <taxon>BOP clade</taxon>
        <taxon>Pooideae</taxon>
        <taxon>Stipodae</taxon>
        <taxon>Brachypodieae</taxon>
        <taxon>Brachypodium</taxon>
    </lineage>
</organism>